<dbReference type="Proteomes" id="UP000054935">
    <property type="component" value="Unassembled WGS sequence"/>
</dbReference>
<dbReference type="EMBL" id="CYSE01000002">
    <property type="protein sequence ID" value="CUH76629.1"/>
    <property type="molecule type" value="Genomic_DNA"/>
</dbReference>
<dbReference type="InterPro" id="IPR036388">
    <property type="entry name" value="WH-like_DNA-bd_sf"/>
</dbReference>
<keyword evidence="2" id="KW-0238">DNA-binding</keyword>
<dbReference type="InterPro" id="IPR036390">
    <property type="entry name" value="WH_DNA-bd_sf"/>
</dbReference>
<evidence type="ECO:0008006" key="6">
    <source>
        <dbReference type="Google" id="ProtNLM"/>
    </source>
</evidence>
<dbReference type="InterPro" id="IPR052362">
    <property type="entry name" value="HTH-GbsR_regulator"/>
</dbReference>
<organism evidence="4 5">
    <name type="scientific">Tropicibacter naphthalenivorans</name>
    <dbReference type="NCBI Taxonomy" id="441103"/>
    <lineage>
        <taxon>Bacteria</taxon>
        <taxon>Pseudomonadati</taxon>
        <taxon>Pseudomonadota</taxon>
        <taxon>Alphaproteobacteria</taxon>
        <taxon>Rhodobacterales</taxon>
        <taxon>Roseobacteraceae</taxon>
        <taxon>Tropicibacter</taxon>
    </lineage>
</organism>
<gene>
    <name evidence="4" type="ORF">TRN7648_01037</name>
</gene>
<dbReference type="OrthoDB" id="2733322at2"/>
<evidence type="ECO:0000256" key="1">
    <source>
        <dbReference type="ARBA" id="ARBA00023015"/>
    </source>
</evidence>
<dbReference type="PANTHER" id="PTHR38465">
    <property type="entry name" value="HTH-TYPE TRANSCRIPTIONAL REGULATOR MJ1563-RELATED"/>
    <property type="match status" value="1"/>
</dbReference>
<dbReference type="PANTHER" id="PTHR38465:SF1">
    <property type="entry name" value="HTH-TYPE TRANSCRIPTIONAL REGULATOR MJ1563-RELATED"/>
    <property type="match status" value="1"/>
</dbReference>
<dbReference type="Gene3D" id="1.10.10.10">
    <property type="entry name" value="Winged helix-like DNA-binding domain superfamily/Winged helix DNA-binding domain"/>
    <property type="match status" value="1"/>
</dbReference>
<reference evidence="4 5" key="1">
    <citation type="submission" date="2015-09" db="EMBL/GenBank/DDBJ databases">
        <authorList>
            <consortium name="Swine Surveillance"/>
        </authorList>
    </citation>
    <scope>NUCLEOTIDE SEQUENCE [LARGE SCALE GENOMIC DNA]</scope>
    <source>
        <strain evidence="4 5">CECT 7648</strain>
    </source>
</reference>
<sequence length="158" mass="16972">MPDDFAPARAAFVDLLARNAERHGLAPIAGRIVALLLFEGAPVPFGRLAQDLGVSRGSISANTRTLEDRGIIERLQPEGSRQVLYAIHKRSQRELLTEMAQHMLDTAAEARAIVATLPKDAAGPAERIEGFATYHSHVAEGLGHVIARLAPENNAPQG</sequence>
<dbReference type="GO" id="GO:0003677">
    <property type="term" value="F:DNA binding"/>
    <property type="evidence" value="ECO:0007669"/>
    <property type="project" value="UniProtKB-KW"/>
</dbReference>
<keyword evidence="1" id="KW-0805">Transcription regulation</keyword>
<evidence type="ECO:0000313" key="4">
    <source>
        <dbReference type="EMBL" id="CUH76629.1"/>
    </source>
</evidence>
<dbReference type="RefSeq" id="WP_058246577.1">
    <property type="nucleotide sequence ID" value="NZ_CYSE01000002.1"/>
</dbReference>
<accession>A0A0P1G488</accession>
<protein>
    <recommendedName>
        <fullName evidence="6">MarR family protein</fullName>
    </recommendedName>
</protein>
<dbReference type="AlphaFoldDB" id="A0A0P1G488"/>
<keyword evidence="3" id="KW-0804">Transcription</keyword>
<dbReference type="STRING" id="441103.TRN7648_01037"/>
<evidence type="ECO:0000256" key="3">
    <source>
        <dbReference type="ARBA" id="ARBA00023163"/>
    </source>
</evidence>
<dbReference type="SUPFAM" id="SSF46785">
    <property type="entry name" value="Winged helix' DNA-binding domain"/>
    <property type="match status" value="1"/>
</dbReference>
<keyword evidence="5" id="KW-1185">Reference proteome</keyword>
<proteinExistence type="predicted"/>
<name>A0A0P1G488_9RHOB</name>
<evidence type="ECO:0000256" key="2">
    <source>
        <dbReference type="ARBA" id="ARBA00023125"/>
    </source>
</evidence>
<evidence type="ECO:0000313" key="5">
    <source>
        <dbReference type="Proteomes" id="UP000054935"/>
    </source>
</evidence>